<keyword evidence="3" id="KW-0119">Carbohydrate metabolism</keyword>
<protein>
    <recommendedName>
        <fullName evidence="6">Fibronectin type-III domain-containing protein</fullName>
    </recommendedName>
</protein>
<gene>
    <name evidence="7" type="ORF">Vau01_089960</name>
</gene>
<keyword evidence="3" id="KW-0624">Polysaccharide degradation</keyword>
<keyword evidence="2" id="KW-0378">Hydrolase</keyword>
<evidence type="ECO:0000256" key="3">
    <source>
        <dbReference type="ARBA" id="ARBA00023326"/>
    </source>
</evidence>
<dbReference type="InterPro" id="IPR050964">
    <property type="entry name" value="Striated_Muscle_Regulatory"/>
</dbReference>
<dbReference type="EMBL" id="BOPG01000067">
    <property type="protein sequence ID" value="GIJ61480.1"/>
    <property type="molecule type" value="Genomic_DNA"/>
</dbReference>
<sequence>MIAVGVVLGAGLTGPALATPDGASGSRAGVPGIESTPDPDNSASAPPEQPVITGVVEGDGELTVTWDPPDGDAPTSYTVWVGGEVPDSGCDEIPAGTHTCTVDTGLENETSYAVEVAANHTGTEPAYSQAWWATPRNTQVTVPGAPTLHDIGVDGDTLTLTWDAPGDDGGLAILGYTVTTVRSGDDHPVPCEQPQGRTSTTCTITGTAGVGYTATVTAWNSEGEGPASNEKTATVAAGRPGPPTALVAVDGRAVTVSWTPHGTGGAPIQGYLVTVHREGQPGPVPCAGQQGQGEWSSLYTGSSCTFTGVPGATYTASVKARNSVGTSDLAGTGTGTVPALAGPHDVAATPGNATATVTWTAITPATGITGYTVTYTREGGQAQTAQVPGAAAHSRELTGLENGATYSVTVKAVLGEGTVRDSAAVPVTPSAPATIPDTAPEPDDALSAPAGATTPEPGGTITVSGTGFAPNSRVELVIYSSPRSLGTATTAADGSFSRAVVIPSSLSGSHTVTSFGVDPDGDPRVLALGITVAAVTLAAAADDSGLAATGAPIATILLTGVLLIAGGAGTRVAAGGAASGRPDRG</sequence>
<keyword evidence="5" id="KW-0732">Signal</keyword>
<evidence type="ECO:0000256" key="4">
    <source>
        <dbReference type="SAM" id="MobiDB-lite"/>
    </source>
</evidence>
<evidence type="ECO:0000256" key="1">
    <source>
        <dbReference type="ARBA" id="ARBA00022737"/>
    </source>
</evidence>
<accession>A0A8J4E410</accession>
<feature type="domain" description="Fibronectin type-III" evidence="6">
    <location>
        <begin position="142"/>
        <end position="238"/>
    </location>
</feature>
<evidence type="ECO:0000256" key="5">
    <source>
        <dbReference type="SAM" id="SignalP"/>
    </source>
</evidence>
<dbReference type="CDD" id="cd00063">
    <property type="entry name" value="FN3"/>
    <property type="match status" value="4"/>
</dbReference>
<feature type="domain" description="Fibronectin type-III" evidence="6">
    <location>
        <begin position="46"/>
        <end position="138"/>
    </location>
</feature>
<dbReference type="InterPro" id="IPR003961">
    <property type="entry name" value="FN3_dom"/>
</dbReference>
<dbReference type="SUPFAM" id="SSF49265">
    <property type="entry name" value="Fibronectin type III"/>
    <property type="match status" value="2"/>
</dbReference>
<organism evidence="7 8">
    <name type="scientific">Virgisporangium aurantiacum</name>
    <dbReference type="NCBI Taxonomy" id="175570"/>
    <lineage>
        <taxon>Bacteria</taxon>
        <taxon>Bacillati</taxon>
        <taxon>Actinomycetota</taxon>
        <taxon>Actinomycetes</taxon>
        <taxon>Micromonosporales</taxon>
        <taxon>Micromonosporaceae</taxon>
        <taxon>Virgisporangium</taxon>
    </lineage>
</organism>
<keyword evidence="8" id="KW-1185">Reference proteome</keyword>
<feature type="region of interest" description="Disordered" evidence="4">
    <location>
        <begin position="426"/>
        <end position="466"/>
    </location>
</feature>
<name>A0A8J4E410_9ACTN</name>
<feature type="region of interest" description="Disordered" evidence="4">
    <location>
        <begin position="13"/>
        <end position="51"/>
    </location>
</feature>
<feature type="domain" description="Fibronectin type-III" evidence="6">
    <location>
        <begin position="339"/>
        <end position="433"/>
    </location>
</feature>
<proteinExistence type="predicted"/>
<dbReference type="SMART" id="SM00060">
    <property type="entry name" value="FN3"/>
    <property type="match status" value="4"/>
</dbReference>
<dbReference type="PANTHER" id="PTHR13817:SF166">
    <property type="entry name" value="NEURONAL IGCAM-RELATED"/>
    <property type="match status" value="1"/>
</dbReference>
<evidence type="ECO:0000313" key="7">
    <source>
        <dbReference type="EMBL" id="GIJ61480.1"/>
    </source>
</evidence>
<comment type="caution">
    <text evidence="7">The sequence shown here is derived from an EMBL/GenBank/DDBJ whole genome shotgun (WGS) entry which is preliminary data.</text>
</comment>
<dbReference type="GO" id="GO:0016798">
    <property type="term" value="F:hydrolase activity, acting on glycosyl bonds"/>
    <property type="evidence" value="ECO:0007669"/>
    <property type="project" value="UniProtKB-KW"/>
</dbReference>
<dbReference type="AlphaFoldDB" id="A0A8J4E410"/>
<keyword evidence="2" id="KW-0326">Glycosidase</keyword>
<keyword evidence="1" id="KW-0677">Repeat</keyword>
<feature type="chain" id="PRO_5038342161" description="Fibronectin type-III domain-containing protein" evidence="5">
    <location>
        <begin position="19"/>
        <end position="585"/>
    </location>
</feature>
<dbReference type="Gene3D" id="2.60.40.10">
    <property type="entry name" value="Immunoglobulins"/>
    <property type="match status" value="4"/>
</dbReference>
<dbReference type="PANTHER" id="PTHR13817">
    <property type="entry name" value="TITIN"/>
    <property type="match status" value="1"/>
</dbReference>
<dbReference type="InterPro" id="IPR013783">
    <property type="entry name" value="Ig-like_fold"/>
</dbReference>
<feature type="domain" description="Fibronectin type-III" evidence="6">
    <location>
        <begin position="239"/>
        <end position="338"/>
    </location>
</feature>
<dbReference type="InterPro" id="IPR036116">
    <property type="entry name" value="FN3_sf"/>
</dbReference>
<dbReference type="Pfam" id="PF00041">
    <property type="entry name" value="fn3"/>
    <property type="match status" value="4"/>
</dbReference>
<dbReference type="Proteomes" id="UP000612585">
    <property type="component" value="Unassembled WGS sequence"/>
</dbReference>
<evidence type="ECO:0000259" key="6">
    <source>
        <dbReference type="PROSITE" id="PS50853"/>
    </source>
</evidence>
<dbReference type="PROSITE" id="PS50853">
    <property type="entry name" value="FN3"/>
    <property type="match status" value="4"/>
</dbReference>
<evidence type="ECO:0000256" key="2">
    <source>
        <dbReference type="ARBA" id="ARBA00023295"/>
    </source>
</evidence>
<reference evidence="7" key="1">
    <citation type="submission" date="2021-01" db="EMBL/GenBank/DDBJ databases">
        <title>Whole genome shotgun sequence of Virgisporangium aurantiacum NBRC 16421.</title>
        <authorList>
            <person name="Komaki H."/>
            <person name="Tamura T."/>
        </authorList>
    </citation>
    <scope>NUCLEOTIDE SEQUENCE</scope>
    <source>
        <strain evidence="7">NBRC 16421</strain>
    </source>
</reference>
<evidence type="ECO:0000313" key="8">
    <source>
        <dbReference type="Proteomes" id="UP000612585"/>
    </source>
</evidence>
<dbReference type="GO" id="GO:0000272">
    <property type="term" value="P:polysaccharide catabolic process"/>
    <property type="evidence" value="ECO:0007669"/>
    <property type="project" value="UniProtKB-KW"/>
</dbReference>
<feature type="signal peptide" evidence="5">
    <location>
        <begin position="1"/>
        <end position="18"/>
    </location>
</feature>
<feature type="compositionally biased region" description="Low complexity" evidence="4">
    <location>
        <begin position="426"/>
        <end position="436"/>
    </location>
</feature>